<reference evidence="2" key="1">
    <citation type="submission" date="2021-01" db="EMBL/GenBank/DDBJ databases">
        <authorList>
            <person name="Corre E."/>
            <person name="Pelletier E."/>
            <person name="Niang G."/>
            <person name="Scheremetjew M."/>
            <person name="Finn R."/>
            <person name="Kale V."/>
            <person name="Holt S."/>
            <person name="Cochrane G."/>
            <person name="Meng A."/>
            <person name="Brown T."/>
            <person name="Cohen L."/>
        </authorList>
    </citation>
    <scope>NUCLEOTIDE SEQUENCE</scope>
    <source>
        <strain evidence="2">B650</strain>
    </source>
</reference>
<evidence type="ECO:0000256" key="1">
    <source>
        <dbReference type="SAM" id="MobiDB-lite"/>
    </source>
</evidence>
<dbReference type="GO" id="GO:0006044">
    <property type="term" value="P:N-acetylglucosamine metabolic process"/>
    <property type="evidence" value="ECO:0007669"/>
    <property type="project" value="TreeGrafter"/>
</dbReference>
<dbReference type="EMBL" id="HBGY01001991">
    <property type="protein sequence ID" value="CAD9557897.1"/>
    <property type="molecule type" value="Transcribed_RNA"/>
</dbReference>
<protein>
    <submittedName>
        <fullName evidence="2">Uncharacterized protein</fullName>
    </submittedName>
</protein>
<feature type="compositionally biased region" description="Basic residues" evidence="1">
    <location>
        <begin position="1"/>
        <end position="28"/>
    </location>
</feature>
<dbReference type="InterPro" id="IPR022036">
    <property type="entry name" value="DUF3605"/>
</dbReference>
<organism evidence="2">
    <name type="scientific">Leptocylindrus danicus</name>
    <dbReference type="NCBI Taxonomy" id="163516"/>
    <lineage>
        <taxon>Eukaryota</taxon>
        <taxon>Sar</taxon>
        <taxon>Stramenopiles</taxon>
        <taxon>Ochrophyta</taxon>
        <taxon>Bacillariophyta</taxon>
        <taxon>Coscinodiscophyceae</taxon>
        <taxon>Chaetocerotophycidae</taxon>
        <taxon>Leptocylindrales</taxon>
        <taxon>Leptocylindraceae</taxon>
        <taxon>Leptocylindrus</taxon>
    </lineage>
</organism>
<accession>A0A7S2JUC7</accession>
<sequence length="234" mass="27593">MDTSVRKKVARKKTRKKNKNYKKKRNTTQKKSQTNYAMPVNDNGFSGTDASSSMPMTQDETIRRPERRFSNEPMKWEHCINIYGTQAWHELSRSPSQEMVYQAHCNKLREEWRSICDYMLVRVFEFEAVRCCKSGKLAARPALDEMNCAMKPMKKLARNDFPYNFDEGIEHWCLWKTGSGIDIEEIFDARRKIAKESEENGKHVEDFMHWTNPPNLKSLPEIEHVHILCLIKKK</sequence>
<feature type="compositionally biased region" description="Polar residues" evidence="1">
    <location>
        <begin position="43"/>
        <end position="59"/>
    </location>
</feature>
<evidence type="ECO:0000313" key="2">
    <source>
        <dbReference type="EMBL" id="CAD9557897.1"/>
    </source>
</evidence>
<name>A0A7S2JUC7_9STRA</name>
<dbReference type="PANTHER" id="PTHR35020">
    <property type="entry name" value="N-ACETYLGLUCOSAMINE-INDUCED PROTEIN 1"/>
    <property type="match status" value="1"/>
</dbReference>
<gene>
    <name evidence="2" type="ORF">LDAN0321_LOCUS1337</name>
</gene>
<dbReference type="Pfam" id="PF12239">
    <property type="entry name" value="DUF3605"/>
    <property type="match status" value="1"/>
</dbReference>
<feature type="region of interest" description="Disordered" evidence="1">
    <location>
        <begin position="1"/>
        <end position="63"/>
    </location>
</feature>
<dbReference type="GO" id="GO:0005737">
    <property type="term" value="C:cytoplasm"/>
    <property type="evidence" value="ECO:0007669"/>
    <property type="project" value="TreeGrafter"/>
</dbReference>
<proteinExistence type="predicted"/>
<dbReference type="AlphaFoldDB" id="A0A7S2JUC7"/>
<dbReference type="PANTHER" id="PTHR35020:SF2">
    <property type="entry name" value="N-ACETYLGLUCOSAMINE-INDUCED PROTEIN 1"/>
    <property type="match status" value="1"/>
</dbReference>